<dbReference type="NCBIfam" id="TIGR01434">
    <property type="entry name" value="glu_cys_ligase"/>
    <property type="match status" value="1"/>
</dbReference>
<dbReference type="PANTHER" id="PTHR38761:SF1">
    <property type="entry name" value="GLUTAMATE--CYSTEINE LIGASE"/>
    <property type="match status" value="1"/>
</dbReference>
<evidence type="ECO:0000256" key="5">
    <source>
        <dbReference type="ARBA" id="ARBA00022741"/>
    </source>
</evidence>
<evidence type="ECO:0000256" key="1">
    <source>
        <dbReference type="ARBA" id="ARBA00005006"/>
    </source>
</evidence>
<dbReference type="InterPro" id="IPR006334">
    <property type="entry name" value="Glut_cys_ligase"/>
</dbReference>
<gene>
    <name evidence="8 11" type="primary">gshA</name>
    <name evidence="11" type="ORF">D9V73_01880</name>
</gene>
<keyword evidence="4 8" id="KW-0317">Glutathione biosynthesis</keyword>
<keyword evidence="5 8" id="KW-0547">Nucleotide-binding</keyword>
<comment type="pathway">
    <text evidence="1 8 9">Sulfur metabolism; glutathione biosynthesis; glutathione from L-cysteine and L-glutamate: step 1/2.</text>
</comment>
<evidence type="ECO:0000256" key="7">
    <source>
        <dbReference type="ARBA" id="ARBA00048819"/>
    </source>
</evidence>
<evidence type="ECO:0000256" key="3">
    <source>
        <dbReference type="ARBA" id="ARBA00022598"/>
    </source>
</evidence>
<sequence>MLLFFKKFVFKIFLIKYYNSILQYLYSLKEANLIPKILHKIHWLKSDPNIIKNILRGIERETLRVNLNGAISNHDHPYNIGSALTHKWITTDFSESLLEFITPPTNNINYLLYTLRDIHKFVSHNINEEYLWPFSMPPYTDSHTPIMLAKYGKSNIGKVKTLYRTGLKNRYGALMNIISGVHYNFSLPINFWKEWRKNNKIIKKNYISDGYLCLIRNFYRFGWIIPYLFGASPAIESFFVKNKKTNVKFNNKNNMLYLPWSTSLRLSHLGHTNNSIKNLNLTFNSLNNYISSLKYGIQTPSKEFKKLGLIDSFGNPKQININILQTENELYTHIRPKRTLTPNETILDSLNRKGIQYVEIRSLDVNPFSCIGIEKSQILLLDLFLIWCVIADSPKMTNLDLQLFSKNWDIISLEGRKPKQKVYINTYNQQKTLESIGKYLIENFFYIAEILDYPSKSDNYQNICQQIFLYFDHTDLTYSERILNKYILYGINNIGMKIAIENKNKLNAIPLRQLNESDFINETYHSHKIQKEIESHDMLSSKKFF</sequence>
<feature type="domain" description="Glutamate--cysteine ligase" evidence="10">
    <location>
        <begin position="44"/>
        <end position="409"/>
    </location>
</feature>
<evidence type="ECO:0000256" key="8">
    <source>
        <dbReference type="HAMAP-Rule" id="MF_00578"/>
    </source>
</evidence>
<dbReference type="InterPro" id="IPR014746">
    <property type="entry name" value="Gln_synth/guanido_kin_cat_dom"/>
</dbReference>
<dbReference type="GO" id="GO:0006750">
    <property type="term" value="P:glutathione biosynthetic process"/>
    <property type="evidence" value="ECO:0007669"/>
    <property type="project" value="UniProtKB-UniRule"/>
</dbReference>
<dbReference type="OrthoDB" id="9803907at2"/>
<reference evidence="11 12" key="1">
    <citation type="submission" date="2018-10" db="EMBL/GenBank/DDBJ databases">
        <title>Comparative functional genomics of the obligate endosymbiont Buchnera aphidicola.</title>
        <authorList>
            <person name="Chong R.A."/>
        </authorList>
    </citation>
    <scope>NUCLEOTIDE SEQUENCE [LARGE SCALE GENOMIC DNA]</scope>
    <source>
        <strain evidence="11 12">Mrh</strain>
    </source>
</reference>
<evidence type="ECO:0000259" key="10">
    <source>
        <dbReference type="Pfam" id="PF04262"/>
    </source>
</evidence>
<dbReference type="GO" id="GO:0004357">
    <property type="term" value="F:glutamate-cysteine ligase activity"/>
    <property type="evidence" value="ECO:0007669"/>
    <property type="project" value="UniProtKB-UniRule"/>
</dbReference>
<evidence type="ECO:0000313" key="12">
    <source>
        <dbReference type="Proteomes" id="UP000298566"/>
    </source>
</evidence>
<comment type="similarity">
    <text evidence="2 8">Belongs to the glutamate--cysteine ligase type 1 family. Type 1 subfamily.</text>
</comment>
<dbReference type="PANTHER" id="PTHR38761">
    <property type="entry name" value="GLUTAMATE--CYSTEINE LIGASE"/>
    <property type="match status" value="1"/>
</dbReference>
<dbReference type="AlphaFoldDB" id="A0A4D6YAK2"/>
<dbReference type="GO" id="GO:0005524">
    <property type="term" value="F:ATP binding"/>
    <property type="evidence" value="ECO:0007669"/>
    <property type="project" value="UniProtKB-KW"/>
</dbReference>
<evidence type="ECO:0000256" key="9">
    <source>
        <dbReference type="RuleBase" id="RU004391"/>
    </source>
</evidence>
<evidence type="ECO:0000256" key="2">
    <source>
        <dbReference type="ARBA" id="ARBA00008772"/>
    </source>
</evidence>
<organism evidence="11 12">
    <name type="scientific">Buchnera aphidicola subsp. Melaphis rhois</name>
    <dbReference type="NCBI Taxonomy" id="118103"/>
    <lineage>
        <taxon>Bacteria</taxon>
        <taxon>Pseudomonadati</taxon>
        <taxon>Pseudomonadota</taxon>
        <taxon>Gammaproteobacteria</taxon>
        <taxon>Enterobacterales</taxon>
        <taxon>Erwiniaceae</taxon>
        <taxon>Buchnera</taxon>
    </lineage>
</organism>
<dbReference type="GO" id="GO:0046872">
    <property type="term" value="F:metal ion binding"/>
    <property type="evidence" value="ECO:0007669"/>
    <property type="project" value="TreeGrafter"/>
</dbReference>
<keyword evidence="3 8" id="KW-0436">Ligase</keyword>
<dbReference type="EC" id="6.3.2.2" evidence="8"/>
<dbReference type="GO" id="GO:0005829">
    <property type="term" value="C:cytosol"/>
    <property type="evidence" value="ECO:0007669"/>
    <property type="project" value="TreeGrafter"/>
</dbReference>
<dbReference type="UniPathway" id="UPA00142">
    <property type="reaction ID" value="UER00209"/>
</dbReference>
<comment type="catalytic activity">
    <reaction evidence="7 8 9">
        <text>L-cysteine + L-glutamate + ATP = gamma-L-glutamyl-L-cysteine + ADP + phosphate + H(+)</text>
        <dbReference type="Rhea" id="RHEA:13285"/>
        <dbReference type="ChEBI" id="CHEBI:15378"/>
        <dbReference type="ChEBI" id="CHEBI:29985"/>
        <dbReference type="ChEBI" id="CHEBI:30616"/>
        <dbReference type="ChEBI" id="CHEBI:35235"/>
        <dbReference type="ChEBI" id="CHEBI:43474"/>
        <dbReference type="ChEBI" id="CHEBI:58173"/>
        <dbReference type="ChEBI" id="CHEBI:456216"/>
        <dbReference type="EC" id="6.3.2.2"/>
    </reaction>
</comment>
<accession>A0A4D6YAK2</accession>
<name>A0A4D6YAK2_BUCMH</name>
<evidence type="ECO:0000256" key="6">
    <source>
        <dbReference type="ARBA" id="ARBA00022840"/>
    </source>
</evidence>
<protein>
    <recommendedName>
        <fullName evidence="8">Glutamate--cysteine ligase</fullName>
        <ecNumber evidence="8">6.3.2.2</ecNumber>
    </recommendedName>
    <alternativeName>
        <fullName evidence="8">Gamma-ECS</fullName>
        <shortName evidence="8">GCS</shortName>
    </alternativeName>
    <alternativeName>
        <fullName evidence="8">Gamma-glutamylcysteine synthetase</fullName>
    </alternativeName>
</protein>
<dbReference type="EMBL" id="CP033004">
    <property type="protein sequence ID" value="QCI23381.1"/>
    <property type="molecule type" value="Genomic_DNA"/>
</dbReference>
<keyword evidence="6 8" id="KW-0067">ATP-binding</keyword>
<dbReference type="InterPro" id="IPR007370">
    <property type="entry name" value="Glu_cys_ligase"/>
</dbReference>
<dbReference type="Gene3D" id="3.30.590.20">
    <property type="match status" value="1"/>
</dbReference>
<dbReference type="Proteomes" id="UP000298566">
    <property type="component" value="Chromosome"/>
</dbReference>
<proteinExistence type="inferred from homology"/>
<evidence type="ECO:0000313" key="11">
    <source>
        <dbReference type="EMBL" id="QCI23381.1"/>
    </source>
</evidence>
<dbReference type="SUPFAM" id="SSF55931">
    <property type="entry name" value="Glutamine synthetase/guanido kinase"/>
    <property type="match status" value="1"/>
</dbReference>
<evidence type="ECO:0000256" key="4">
    <source>
        <dbReference type="ARBA" id="ARBA00022684"/>
    </source>
</evidence>
<dbReference type="HAMAP" id="MF_00578">
    <property type="entry name" value="Glu_cys_ligase"/>
    <property type="match status" value="1"/>
</dbReference>
<dbReference type="Pfam" id="PF04262">
    <property type="entry name" value="Glu_cys_ligase"/>
    <property type="match status" value="1"/>
</dbReference>